<evidence type="ECO:0000313" key="8">
    <source>
        <dbReference type="Proteomes" id="UP001595885"/>
    </source>
</evidence>
<evidence type="ECO:0000259" key="5">
    <source>
        <dbReference type="Pfam" id="PF18962"/>
    </source>
</evidence>
<dbReference type="Pfam" id="PF24595">
    <property type="entry name" value="DUF7619"/>
    <property type="match status" value="1"/>
</dbReference>
<accession>A0ABV9P1N1</accession>
<dbReference type="RefSeq" id="WP_379739060.1">
    <property type="nucleotide sequence ID" value="NZ_JBHSGW010000004.1"/>
</dbReference>
<feature type="signal peptide" evidence="4">
    <location>
        <begin position="1"/>
        <end position="17"/>
    </location>
</feature>
<keyword evidence="2 4" id="KW-0732">Signal</keyword>
<dbReference type="EMBL" id="JBHSGW010000004">
    <property type="protein sequence ID" value="MFC4739497.1"/>
    <property type="molecule type" value="Genomic_DNA"/>
</dbReference>
<keyword evidence="1" id="KW-0433">Leucine-rich repeat</keyword>
<evidence type="ECO:0000256" key="2">
    <source>
        <dbReference type="ARBA" id="ARBA00022729"/>
    </source>
</evidence>
<proteinExistence type="predicted"/>
<dbReference type="InterPro" id="IPR055353">
    <property type="entry name" value="DUF7619"/>
</dbReference>
<dbReference type="InterPro" id="IPR026444">
    <property type="entry name" value="Secre_tail"/>
</dbReference>
<protein>
    <submittedName>
        <fullName evidence="7">T9SS type A sorting domain-containing protein</fullName>
    </submittedName>
</protein>
<feature type="domain" description="Secretion system C-terminal sorting" evidence="5">
    <location>
        <begin position="988"/>
        <end position="1056"/>
    </location>
</feature>
<dbReference type="PANTHER" id="PTHR46652">
    <property type="entry name" value="LEUCINE-RICH REPEAT AND IQ DOMAIN-CONTAINING PROTEIN 1-RELATED"/>
    <property type="match status" value="1"/>
</dbReference>
<sequence>MKKILLLLLFITGTLYAQPPIAQPNDLIVCDDMSNDGIEAFDLTINETQTLNGLNPANYTITYHLDQAGADANSNLASPPNSFVGGPNQTIFIRVEEISSGLYSTTSFNLIVNPLPAVLQPNDIIVYENPFDGSATFDLTQNETIMTNGATGLSFQYYLTLADAQAGTNAIPNQSTFTNTSNPQTIFVSVVDNTTGCFSITNFDLVVLDSSQVIYFPDANLKAALVSANSSNSIALTSSGYGAVDTNSDGEIQFTEALAITGIQLQSFGITDLTGIQYFDNITFFGSYHNSINNFSILNGLQQLQNINVTYNTGSVTAFNFSNLPALTNFSMTYSNITSLVLDNLSNIITLNIWGNTNLSSLDLLALTSLNKISAFDSNVSTLSITNSPVLTEIDFTNNDLNSIIIANFPLLKILKLSANNISDTSNFTNINNIEEINIQNNQITNLILPTSLPVLKYLYCGSNGFSNINISGYPSLLNFTVNNNNISNLDFSNTPLIQQLNISNNPIATIDFSNLSNLTTISCSSNTMTELDFSNNPNLMNLSYFNNTNLTNVNLKSGTINTINYNSSSYYNLPNLMYVCIDEGDTFTYNNLSVTPNVQVGSYCSFTPGGNYNTITGITQFDLNGNGCDVNDIPVQYFGIGINLNATATNSSVFSNGLGNYSIFTNQIGTFDLIPNLENPNYFNVNPNPASVNIPVIDNSTTTQNFCVTANGVHPDLEIVIAPIIPARPGFDAVYKIVYRNKGNQTVDGYVNFTFNDAVLDFVSSSVTPNNNSGGFINWFFPGLVPFETGSILVTLNVNSPTETPAVNIGDILAFNAFIDVTTDDNWADNNFDFNQTVVGSYDPNDITCIEGDVVSPSYIGEYLHYVINFENTGTYQAENIVVKTEINPADFDISTLRLLEASHNVSTRINGNIIEFIFQTINLDTGGHGNVLLKLQTKDNLLISDMVTNKADIYFDYNFPVETNFANTTFQVLSNSIVTNDNSVGIYPNPAKDNVNIKANSAITSIEVYDAQGRIVQKRITNVDNENLDVSNLTKGIYFLMIKTELGQKVEKLVKE</sequence>
<dbReference type="SUPFAM" id="SSF52058">
    <property type="entry name" value="L domain-like"/>
    <property type="match status" value="1"/>
</dbReference>
<dbReference type="NCBIfam" id="TIGR04183">
    <property type="entry name" value="Por_Secre_tail"/>
    <property type="match status" value="1"/>
</dbReference>
<dbReference type="Pfam" id="PF18962">
    <property type="entry name" value="Por_Secre_tail"/>
    <property type="match status" value="1"/>
</dbReference>
<dbReference type="InterPro" id="IPR050836">
    <property type="entry name" value="SDS22/Internalin_LRR"/>
</dbReference>
<feature type="domain" description="DUF7619" evidence="6">
    <location>
        <begin position="844"/>
        <end position="971"/>
    </location>
</feature>
<evidence type="ECO:0000256" key="4">
    <source>
        <dbReference type="SAM" id="SignalP"/>
    </source>
</evidence>
<dbReference type="PANTHER" id="PTHR46652:SF3">
    <property type="entry name" value="LEUCINE-RICH REPEAT-CONTAINING PROTEIN 9"/>
    <property type="match status" value="1"/>
</dbReference>
<gene>
    <name evidence="7" type="ORF">ACFO3U_05775</name>
</gene>
<feature type="chain" id="PRO_5046831657" evidence="4">
    <location>
        <begin position="18"/>
        <end position="1058"/>
    </location>
</feature>
<evidence type="ECO:0000313" key="7">
    <source>
        <dbReference type="EMBL" id="MFC4739497.1"/>
    </source>
</evidence>
<dbReference type="Proteomes" id="UP001595885">
    <property type="component" value="Unassembled WGS sequence"/>
</dbReference>
<dbReference type="Gene3D" id="3.80.10.10">
    <property type="entry name" value="Ribonuclease Inhibitor"/>
    <property type="match status" value="2"/>
</dbReference>
<dbReference type="InterPro" id="IPR032675">
    <property type="entry name" value="LRR_dom_sf"/>
</dbReference>
<keyword evidence="3" id="KW-0677">Repeat</keyword>
<evidence type="ECO:0000256" key="3">
    <source>
        <dbReference type="ARBA" id="ARBA00022737"/>
    </source>
</evidence>
<reference evidence="8" key="1">
    <citation type="journal article" date="2019" name="Int. J. Syst. Evol. Microbiol.">
        <title>The Global Catalogue of Microorganisms (GCM) 10K type strain sequencing project: providing services to taxonomists for standard genome sequencing and annotation.</title>
        <authorList>
            <consortium name="The Broad Institute Genomics Platform"/>
            <consortium name="The Broad Institute Genome Sequencing Center for Infectious Disease"/>
            <person name="Wu L."/>
            <person name="Ma J."/>
        </authorList>
    </citation>
    <scope>NUCLEOTIDE SEQUENCE [LARGE SCALE GENOMIC DNA]</scope>
    <source>
        <strain evidence="8">CCUG 50349</strain>
    </source>
</reference>
<evidence type="ECO:0000259" key="6">
    <source>
        <dbReference type="Pfam" id="PF24595"/>
    </source>
</evidence>
<evidence type="ECO:0000256" key="1">
    <source>
        <dbReference type="ARBA" id="ARBA00022614"/>
    </source>
</evidence>
<organism evidence="7 8">
    <name type="scientific">Flavobacterium ponti</name>
    <dbReference type="NCBI Taxonomy" id="665133"/>
    <lineage>
        <taxon>Bacteria</taxon>
        <taxon>Pseudomonadati</taxon>
        <taxon>Bacteroidota</taxon>
        <taxon>Flavobacteriia</taxon>
        <taxon>Flavobacteriales</taxon>
        <taxon>Flavobacteriaceae</taxon>
        <taxon>Flavobacterium</taxon>
    </lineage>
</organism>
<keyword evidence="8" id="KW-1185">Reference proteome</keyword>
<name>A0ABV9P1N1_9FLAO</name>
<comment type="caution">
    <text evidence="7">The sequence shown here is derived from an EMBL/GenBank/DDBJ whole genome shotgun (WGS) entry which is preliminary data.</text>
</comment>